<organism evidence="7 8">
    <name type="scientific">Coniophora puteana (strain RWD-64-598)</name>
    <name type="common">Brown rot fungus</name>
    <dbReference type="NCBI Taxonomy" id="741705"/>
    <lineage>
        <taxon>Eukaryota</taxon>
        <taxon>Fungi</taxon>
        <taxon>Dikarya</taxon>
        <taxon>Basidiomycota</taxon>
        <taxon>Agaricomycotina</taxon>
        <taxon>Agaricomycetes</taxon>
        <taxon>Agaricomycetidae</taxon>
        <taxon>Boletales</taxon>
        <taxon>Coniophorineae</taxon>
        <taxon>Coniophoraceae</taxon>
        <taxon>Coniophora</taxon>
    </lineage>
</organism>
<dbReference type="GO" id="GO:0003688">
    <property type="term" value="F:DNA replication origin binding"/>
    <property type="evidence" value="ECO:0007669"/>
    <property type="project" value="TreeGrafter"/>
</dbReference>
<evidence type="ECO:0000256" key="4">
    <source>
        <dbReference type="SAM" id="MobiDB-lite"/>
    </source>
</evidence>
<dbReference type="GeneID" id="19204450"/>
<evidence type="ECO:0000256" key="1">
    <source>
        <dbReference type="ARBA" id="ARBA00004123"/>
    </source>
</evidence>
<dbReference type="OrthoDB" id="365981at2759"/>
<dbReference type="PANTHER" id="PTHR12705">
    <property type="entry name" value="ORIGIN RECOGNITION COMPLEX SUBUNIT 5"/>
    <property type="match status" value="1"/>
</dbReference>
<evidence type="ECO:0000313" key="8">
    <source>
        <dbReference type="Proteomes" id="UP000053558"/>
    </source>
</evidence>
<comment type="caution">
    <text evidence="7">The sequence shown here is derived from an EMBL/GenBank/DDBJ whole genome shotgun (WGS) entry which is preliminary data.</text>
</comment>
<dbReference type="Pfam" id="PF14630">
    <property type="entry name" value="ORC5_C"/>
    <property type="match status" value="1"/>
</dbReference>
<accession>A0A5M3N5I1</accession>
<comment type="subcellular location">
    <subcellularLocation>
        <location evidence="1">Nucleus</location>
    </subcellularLocation>
</comment>
<dbReference type="AlphaFoldDB" id="A0A5M3N5I1"/>
<dbReference type="PANTHER" id="PTHR12705:SF0">
    <property type="entry name" value="ORIGIN RECOGNITION COMPLEX SUBUNIT 5"/>
    <property type="match status" value="1"/>
</dbReference>
<dbReference type="Proteomes" id="UP000053558">
    <property type="component" value="Unassembled WGS sequence"/>
</dbReference>
<dbReference type="InterPro" id="IPR020796">
    <property type="entry name" value="ORC5"/>
</dbReference>
<dbReference type="GO" id="GO:0006270">
    <property type="term" value="P:DNA replication initiation"/>
    <property type="evidence" value="ECO:0007669"/>
    <property type="project" value="TreeGrafter"/>
</dbReference>
<evidence type="ECO:0000256" key="3">
    <source>
        <dbReference type="ARBA" id="ARBA00023242"/>
    </source>
</evidence>
<dbReference type="KEGG" id="cput:CONPUDRAFT_160954"/>
<name>A0A5M3N5I1_CONPW</name>
<keyword evidence="3" id="KW-0539">Nucleus</keyword>
<gene>
    <name evidence="7" type="ORF">CONPUDRAFT_160954</name>
</gene>
<feature type="domain" description="Origin recognition complex subunit 5 C-terminal" evidence="5">
    <location>
        <begin position="495"/>
        <end position="654"/>
    </location>
</feature>
<evidence type="ECO:0000259" key="6">
    <source>
        <dbReference type="Pfam" id="PF21639"/>
    </source>
</evidence>
<keyword evidence="2" id="KW-0235">DNA replication</keyword>
<proteinExistence type="predicted"/>
<feature type="domain" description="ORC5 lid" evidence="6">
    <location>
        <begin position="342"/>
        <end position="381"/>
    </location>
</feature>
<feature type="compositionally biased region" description="Basic and acidic residues" evidence="4">
    <location>
        <begin position="518"/>
        <end position="528"/>
    </location>
</feature>
<dbReference type="RefSeq" id="XP_007763038.1">
    <property type="nucleotide sequence ID" value="XM_007764848.1"/>
</dbReference>
<evidence type="ECO:0000259" key="5">
    <source>
        <dbReference type="Pfam" id="PF14630"/>
    </source>
</evidence>
<dbReference type="InterPro" id="IPR047088">
    <property type="entry name" value="ORC5_C"/>
</dbReference>
<protein>
    <recommendedName>
        <fullName evidence="9">Origin recognition complex subunit 5</fullName>
    </recommendedName>
</protein>
<evidence type="ECO:0008006" key="9">
    <source>
        <dbReference type="Google" id="ProtNLM"/>
    </source>
</evidence>
<dbReference type="Pfam" id="PF21639">
    <property type="entry name" value="ORC5_lid"/>
    <property type="match status" value="1"/>
</dbReference>
<dbReference type="EMBL" id="JH711573">
    <property type="protein sequence ID" value="EIW86115.1"/>
    <property type="molecule type" value="Genomic_DNA"/>
</dbReference>
<sequence>MANAADEHLDLGSFDLINDLAHQHPGYSNFVSHLAELLASGSNGLPPFIHITDTTSSGARVVSSIIDDVLSRAPGPSGFSSHSEASTSSPKKTPPRSSSRRGKGKQKEKGNAETGQDNTEETPNAKPTIPDFPPLYVAHVNAVACFKPRLLYDGVLNQLAQWIPSWSDGCTNWPGPNGLGSEERWNDCFDSFCEGLRAVYAQGAGKNASGFGKDNVEGKGKGKAKAVDDEEFEGMDEGPVLVIVIDKAERLKENMPEVIVPLTCLAEVARVRISVILVSTVHWHDMRPPNGAAPDPYCIAVEPPAQQETIERLLQSFRNTCTTKDDSIPSTDVYNVALEPLYKSYAEFLYGACAKFTHDPAQLQYVAAARWPGFVQPILERLREEDDDDEVAMDVEATRDGEQDSPKDRRARRLRALLNEDHRLRLLGYFRTSITSAVETLLPRKSHAVSWAKTNEPPEGVLASPDSGIPIPRPVAATAAHGHGQSQSSSMVLHLPRLSKYILVASFLASTNPAKSDLRMFGRGSDERKRKRRRARSTSPRKGSASGAVKVAQRLVGPSPFPLDRLLAILGALLEENDAEDRLPAPHLSLPGEYTDMELRRVHVYAAICELSAMRALQRTTPVEKLDGPPAFKCGVSYEVVSVLSKELGIRLQDLMWDSESI</sequence>
<evidence type="ECO:0000313" key="7">
    <source>
        <dbReference type="EMBL" id="EIW86115.1"/>
    </source>
</evidence>
<feature type="region of interest" description="Disordered" evidence="4">
    <location>
        <begin position="73"/>
        <end position="130"/>
    </location>
</feature>
<reference evidence="8" key="1">
    <citation type="journal article" date="2012" name="Science">
        <title>The Paleozoic origin of enzymatic lignin decomposition reconstructed from 31 fungal genomes.</title>
        <authorList>
            <person name="Floudas D."/>
            <person name="Binder M."/>
            <person name="Riley R."/>
            <person name="Barry K."/>
            <person name="Blanchette R.A."/>
            <person name="Henrissat B."/>
            <person name="Martinez A.T."/>
            <person name="Otillar R."/>
            <person name="Spatafora J.W."/>
            <person name="Yadav J.S."/>
            <person name="Aerts A."/>
            <person name="Benoit I."/>
            <person name="Boyd A."/>
            <person name="Carlson A."/>
            <person name="Copeland A."/>
            <person name="Coutinho P.M."/>
            <person name="de Vries R.P."/>
            <person name="Ferreira P."/>
            <person name="Findley K."/>
            <person name="Foster B."/>
            <person name="Gaskell J."/>
            <person name="Glotzer D."/>
            <person name="Gorecki P."/>
            <person name="Heitman J."/>
            <person name="Hesse C."/>
            <person name="Hori C."/>
            <person name="Igarashi K."/>
            <person name="Jurgens J.A."/>
            <person name="Kallen N."/>
            <person name="Kersten P."/>
            <person name="Kohler A."/>
            <person name="Kuees U."/>
            <person name="Kumar T.K.A."/>
            <person name="Kuo A."/>
            <person name="LaButti K."/>
            <person name="Larrondo L.F."/>
            <person name="Lindquist E."/>
            <person name="Ling A."/>
            <person name="Lombard V."/>
            <person name="Lucas S."/>
            <person name="Lundell T."/>
            <person name="Martin R."/>
            <person name="McLaughlin D.J."/>
            <person name="Morgenstern I."/>
            <person name="Morin E."/>
            <person name="Murat C."/>
            <person name="Nagy L.G."/>
            <person name="Nolan M."/>
            <person name="Ohm R.A."/>
            <person name="Patyshakuliyeva A."/>
            <person name="Rokas A."/>
            <person name="Ruiz-Duenas F.J."/>
            <person name="Sabat G."/>
            <person name="Salamov A."/>
            <person name="Samejima M."/>
            <person name="Schmutz J."/>
            <person name="Slot J.C."/>
            <person name="St John F."/>
            <person name="Stenlid J."/>
            <person name="Sun H."/>
            <person name="Sun S."/>
            <person name="Syed K."/>
            <person name="Tsang A."/>
            <person name="Wiebenga A."/>
            <person name="Young D."/>
            <person name="Pisabarro A."/>
            <person name="Eastwood D.C."/>
            <person name="Martin F."/>
            <person name="Cullen D."/>
            <person name="Grigoriev I.V."/>
            <person name="Hibbett D.S."/>
        </authorList>
    </citation>
    <scope>NUCLEOTIDE SEQUENCE [LARGE SCALE GENOMIC DNA]</scope>
    <source>
        <strain evidence="8">RWD-64-598 SS2</strain>
    </source>
</reference>
<feature type="region of interest" description="Disordered" evidence="4">
    <location>
        <begin position="518"/>
        <end position="548"/>
    </location>
</feature>
<evidence type="ECO:0000256" key="2">
    <source>
        <dbReference type="ARBA" id="ARBA00022705"/>
    </source>
</evidence>
<dbReference type="OMA" id="FKCGVSY"/>
<keyword evidence="8" id="KW-1185">Reference proteome</keyword>
<dbReference type="InterPro" id="IPR048866">
    <property type="entry name" value="ORC5_lid"/>
</dbReference>
<dbReference type="GO" id="GO:0005664">
    <property type="term" value="C:nuclear origin of replication recognition complex"/>
    <property type="evidence" value="ECO:0007669"/>
    <property type="project" value="TreeGrafter"/>
</dbReference>
<feature type="compositionally biased region" description="Low complexity" evidence="4">
    <location>
        <begin position="86"/>
        <end position="97"/>
    </location>
</feature>